<sequence>MLMSIPTWIIHLLTVSEWLTALLLIHRYGVRIARPGLRLFAVAMLPHLVGGLLVLAFHASGDRVDGLLDTARLFTFLGSWSLLAATLWLLLRARSKAVWVVAGLMAAGVGWGVSRLLGKADAAALLPGASLAYLAFLVLLLVLQRREPVLFSPVTVVGFWLLLVFVAGTIAATVFATERLGLPSLSHADLLHRGSELLLTVSNLLIALGVYRRLSTLDASDGCLPGPREVGC</sequence>
<feature type="transmembrane region" description="Helical" evidence="1">
    <location>
        <begin position="150"/>
        <end position="177"/>
    </location>
</feature>
<dbReference type="PANTHER" id="PTHR35473">
    <property type="entry name" value="1-ACYL-SN-GLYCEROL-3-PHOSPHATE ACYLTRANSFERASE"/>
    <property type="match status" value="1"/>
</dbReference>
<feature type="transmembrane region" description="Helical" evidence="1">
    <location>
        <begin position="123"/>
        <end position="143"/>
    </location>
</feature>
<gene>
    <name evidence="2" type="ORF">CKO31_05415</name>
</gene>
<protein>
    <recommendedName>
        <fullName evidence="4">DUF3593 domain-containing protein</fullName>
    </recommendedName>
</protein>
<dbReference type="PANTHER" id="PTHR35473:SF3">
    <property type="entry name" value="1-ACYL-SN-GLYCEROL-3-PHOSPHATE ACYLTRANSFERASE"/>
    <property type="match status" value="1"/>
</dbReference>
<organism evidence="2 3">
    <name type="scientific">Thiohalocapsa halophila</name>
    <dbReference type="NCBI Taxonomy" id="69359"/>
    <lineage>
        <taxon>Bacteria</taxon>
        <taxon>Pseudomonadati</taxon>
        <taxon>Pseudomonadota</taxon>
        <taxon>Gammaproteobacteria</taxon>
        <taxon>Chromatiales</taxon>
        <taxon>Chromatiaceae</taxon>
        <taxon>Thiohalocapsa</taxon>
    </lineage>
</organism>
<keyword evidence="3" id="KW-1185">Reference proteome</keyword>
<feature type="transmembrane region" description="Helical" evidence="1">
    <location>
        <begin position="37"/>
        <end position="59"/>
    </location>
</feature>
<dbReference type="InterPro" id="IPR019634">
    <property type="entry name" value="Uncharacterised_Ycf49"/>
</dbReference>
<dbReference type="EMBL" id="NRRV01000009">
    <property type="protein sequence ID" value="MBK1630190.1"/>
    <property type="molecule type" value="Genomic_DNA"/>
</dbReference>
<evidence type="ECO:0000313" key="2">
    <source>
        <dbReference type="EMBL" id="MBK1630190.1"/>
    </source>
</evidence>
<name>A0ABS1CE97_9GAMM</name>
<keyword evidence="1" id="KW-0472">Membrane</keyword>
<evidence type="ECO:0000256" key="1">
    <source>
        <dbReference type="SAM" id="Phobius"/>
    </source>
</evidence>
<dbReference type="Pfam" id="PF10693">
    <property type="entry name" value="DUF2499"/>
    <property type="match status" value="1"/>
</dbReference>
<dbReference type="Pfam" id="PF12159">
    <property type="entry name" value="DUF3593"/>
    <property type="match status" value="1"/>
</dbReference>
<reference evidence="2 3" key="1">
    <citation type="journal article" date="2020" name="Microorganisms">
        <title>Osmotic Adaptation and Compatible Solute Biosynthesis of Phototrophic Bacteria as Revealed from Genome Analyses.</title>
        <authorList>
            <person name="Imhoff J.F."/>
            <person name="Rahn T."/>
            <person name="Kunzel S."/>
            <person name="Keller A."/>
            <person name="Neulinger S.C."/>
        </authorList>
    </citation>
    <scope>NUCLEOTIDE SEQUENCE [LARGE SCALE GENOMIC DNA]</scope>
    <source>
        <strain evidence="2 3">DSM 6210</strain>
    </source>
</reference>
<evidence type="ECO:0000313" key="3">
    <source>
        <dbReference type="Proteomes" id="UP000748752"/>
    </source>
</evidence>
<accession>A0ABS1CE97</accession>
<feature type="transmembrane region" description="Helical" evidence="1">
    <location>
        <begin position="6"/>
        <end position="25"/>
    </location>
</feature>
<keyword evidence="1" id="KW-1133">Transmembrane helix</keyword>
<dbReference type="Proteomes" id="UP000748752">
    <property type="component" value="Unassembled WGS sequence"/>
</dbReference>
<comment type="caution">
    <text evidence="2">The sequence shown here is derived from an EMBL/GenBank/DDBJ whole genome shotgun (WGS) entry which is preliminary data.</text>
</comment>
<feature type="transmembrane region" description="Helical" evidence="1">
    <location>
        <begin position="71"/>
        <end position="91"/>
    </location>
</feature>
<keyword evidence="1" id="KW-0812">Transmembrane</keyword>
<proteinExistence type="predicted"/>
<evidence type="ECO:0008006" key="4">
    <source>
        <dbReference type="Google" id="ProtNLM"/>
    </source>
</evidence>
<feature type="transmembrane region" description="Helical" evidence="1">
    <location>
        <begin position="98"/>
        <end position="117"/>
    </location>
</feature>
<dbReference type="InterPro" id="IPR021995">
    <property type="entry name" value="DUF3593"/>
</dbReference>